<keyword evidence="2" id="KW-1185">Reference proteome</keyword>
<reference evidence="1" key="1">
    <citation type="submission" date="2020-10" db="EMBL/GenBank/DDBJ databases">
        <title>Chromosome-scale genome assembly of the Allis shad, Alosa alosa.</title>
        <authorList>
            <person name="Margot Z."/>
            <person name="Christophe K."/>
            <person name="Cabau C."/>
            <person name="Louis A."/>
            <person name="Berthelot C."/>
            <person name="Parey E."/>
            <person name="Roest Crollius H."/>
            <person name="Montfort J."/>
            <person name="Robinson-Rechavi M."/>
            <person name="Bucao C."/>
            <person name="Bouchez O."/>
            <person name="Gislard M."/>
            <person name="Lluch J."/>
            <person name="Milhes M."/>
            <person name="Lampietro C."/>
            <person name="Lopez Roques C."/>
            <person name="Donnadieu C."/>
            <person name="Braasch I."/>
            <person name="Desvignes T."/>
            <person name="Postlethwait J."/>
            <person name="Bobe J."/>
            <person name="Guiguen Y."/>
        </authorList>
    </citation>
    <scope>NUCLEOTIDE SEQUENCE</scope>
    <source>
        <strain evidence="1">M-15738</strain>
        <tissue evidence="1">Blood</tissue>
    </source>
</reference>
<comment type="caution">
    <text evidence="1">The sequence shown here is derived from an EMBL/GenBank/DDBJ whole genome shotgun (WGS) entry which is preliminary data.</text>
</comment>
<evidence type="ECO:0000313" key="2">
    <source>
        <dbReference type="Proteomes" id="UP000823561"/>
    </source>
</evidence>
<organism evidence="1 2">
    <name type="scientific">Alosa alosa</name>
    <name type="common">allis shad</name>
    <dbReference type="NCBI Taxonomy" id="278164"/>
    <lineage>
        <taxon>Eukaryota</taxon>
        <taxon>Metazoa</taxon>
        <taxon>Chordata</taxon>
        <taxon>Craniata</taxon>
        <taxon>Vertebrata</taxon>
        <taxon>Euteleostomi</taxon>
        <taxon>Actinopterygii</taxon>
        <taxon>Neopterygii</taxon>
        <taxon>Teleostei</taxon>
        <taxon>Clupei</taxon>
        <taxon>Clupeiformes</taxon>
        <taxon>Clupeoidei</taxon>
        <taxon>Clupeidae</taxon>
        <taxon>Alosa</taxon>
    </lineage>
</organism>
<accession>A0AAV6GQD1</accession>
<dbReference type="AlphaFoldDB" id="A0AAV6GQD1"/>
<proteinExistence type="predicted"/>
<name>A0AAV6GQD1_9TELE</name>
<sequence>MEACYSQADQISLSSLMLYFLTHADGAESRESQRQRWRGRCQPASAADKGAHARAWCTHRGALRKKPYLCFDIPSGPVRSAHLHLPQIRLHQADGGGGHILQCDI</sequence>
<gene>
    <name evidence="1" type="ORF">AALO_G00116330</name>
</gene>
<protein>
    <submittedName>
        <fullName evidence="1">Uncharacterized protein</fullName>
    </submittedName>
</protein>
<dbReference type="EMBL" id="JADWDJ010000008">
    <property type="protein sequence ID" value="KAG5277333.1"/>
    <property type="molecule type" value="Genomic_DNA"/>
</dbReference>
<evidence type="ECO:0000313" key="1">
    <source>
        <dbReference type="EMBL" id="KAG5277333.1"/>
    </source>
</evidence>
<dbReference type="Proteomes" id="UP000823561">
    <property type="component" value="Chromosome 8"/>
</dbReference>